<dbReference type="Gene3D" id="3.80.10.10">
    <property type="entry name" value="Ribonuclease Inhibitor"/>
    <property type="match status" value="1"/>
</dbReference>
<dbReference type="AlphaFoldDB" id="A0AAV0JFX5"/>
<evidence type="ECO:0000313" key="2">
    <source>
        <dbReference type="EMBL" id="CAI0408661.1"/>
    </source>
</evidence>
<dbReference type="InterPro" id="IPR053197">
    <property type="entry name" value="F-box_SCFL_complex_component"/>
</dbReference>
<keyword evidence="3" id="KW-1185">Reference proteome</keyword>
<dbReference type="PANTHER" id="PTHR34223">
    <property type="entry name" value="OS11G0201299 PROTEIN"/>
    <property type="match status" value="1"/>
</dbReference>
<dbReference type="InterPro" id="IPR001810">
    <property type="entry name" value="F-box_dom"/>
</dbReference>
<dbReference type="SUPFAM" id="SSF81383">
    <property type="entry name" value="F-box domain"/>
    <property type="match status" value="1"/>
</dbReference>
<accession>A0AAV0JFX5</accession>
<dbReference type="SUPFAM" id="SSF52047">
    <property type="entry name" value="RNI-like"/>
    <property type="match status" value="1"/>
</dbReference>
<dbReference type="Gene3D" id="1.20.1280.50">
    <property type="match status" value="1"/>
</dbReference>
<proteinExistence type="predicted"/>
<evidence type="ECO:0000313" key="3">
    <source>
        <dbReference type="Proteomes" id="UP001154282"/>
    </source>
</evidence>
<comment type="caution">
    <text evidence="2">The sequence shown here is derived from an EMBL/GenBank/DDBJ whole genome shotgun (WGS) entry which is preliminary data.</text>
</comment>
<sequence>MVLITEILMSKNRKAWKVRRWDRLSRLPEPIIHHILSFLDSKSSVQTSVLSRFWRCVWKHVPALEFNQYYFQDYSSFRRYVGKVLSRRYPLNLRKVSFLDRQLRSEGRDDSLVIRVIRHALYHDAQRLLIVTVNDMTTPDTYRFSDLFGSISSCNLKTLELEGFDLDRGFGSPGFRALTTLDLLTCLVACDQEVLEPFSNFPCLKHLSMRDCRGYESSRLVDDRSIRIYGLELLSLTLDSVEFDKIEIYAPKLKCFSVQEDVEYLRCSLSLPSLDHAEIGVHEGTPVSVEDDRESITLQLISVFHGLRNAKSLKLYGVTTVEVLSKFCELLENQPSPFPKLESLILDSKTEIVPYKLVSYFFKGSSCASPNILYVSTPS</sequence>
<dbReference type="PANTHER" id="PTHR34223:SF51">
    <property type="entry name" value="OS06G0556300 PROTEIN"/>
    <property type="match status" value="1"/>
</dbReference>
<dbReference type="EMBL" id="CAMGYJ010000005">
    <property type="protein sequence ID" value="CAI0408661.1"/>
    <property type="molecule type" value="Genomic_DNA"/>
</dbReference>
<gene>
    <name evidence="2" type="ORF">LITE_LOCUS14054</name>
</gene>
<name>A0AAV0JFX5_9ROSI</name>
<protein>
    <recommendedName>
        <fullName evidence="1">F-box domain-containing protein</fullName>
    </recommendedName>
</protein>
<organism evidence="2 3">
    <name type="scientific">Linum tenue</name>
    <dbReference type="NCBI Taxonomy" id="586396"/>
    <lineage>
        <taxon>Eukaryota</taxon>
        <taxon>Viridiplantae</taxon>
        <taxon>Streptophyta</taxon>
        <taxon>Embryophyta</taxon>
        <taxon>Tracheophyta</taxon>
        <taxon>Spermatophyta</taxon>
        <taxon>Magnoliopsida</taxon>
        <taxon>eudicotyledons</taxon>
        <taxon>Gunneridae</taxon>
        <taxon>Pentapetalae</taxon>
        <taxon>rosids</taxon>
        <taxon>fabids</taxon>
        <taxon>Malpighiales</taxon>
        <taxon>Linaceae</taxon>
        <taxon>Linum</taxon>
    </lineage>
</organism>
<dbReference type="CDD" id="cd22160">
    <property type="entry name" value="F-box_AtFBL13-like"/>
    <property type="match status" value="1"/>
</dbReference>
<dbReference type="InterPro" id="IPR036047">
    <property type="entry name" value="F-box-like_dom_sf"/>
</dbReference>
<dbReference type="Proteomes" id="UP001154282">
    <property type="component" value="Unassembled WGS sequence"/>
</dbReference>
<evidence type="ECO:0000259" key="1">
    <source>
        <dbReference type="Pfam" id="PF00646"/>
    </source>
</evidence>
<dbReference type="InterPro" id="IPR053781">
    <property type="entry name" value="F-box_AtFBL13-like"/>
</dbReference>
<dbReference type="Pfam" id="PF00646">
    <property type="entry name" value="F-box"/>
    <property type="match status" value="1"/>
</dbReference>
<feature type="domain" description="F-box" evidence="1">
    <location>
        <begin position="24"/>
        <end position="61"/>
    </location>
</feature>
<reference evidence="2" key="1">
    <citation type="submission" date="2022-08" db="EMBL/GenBank/DDBJ databases">
        <authorList>
            <person name="Gutierrez-Valencia J."/>
        </authorList>
    </citation>
    <scope>NUCLEOTIDE SEQUENCE</scope>
</reference>
<dbReference type="InterPro" id="IPR032675">
    <property type="entry name" value="LRR_dom_sf"/>
</dbReference>